<evidence type="ECO:0000313" key="11">
    <source>
        <dbReference type="EMBL" id="KAK2953919.1"/>
    </source>
</evidence>
<evidence type="ECO:0000256" key="1">
    <source>
        <dbReference type="ARBA" id="ARBA00004123"/>
    </source>
</evidence>
<comment type="subcellular location">
    <subcellularLocation>
        <location evidence="1">Nucleus</location>
    </subcellularLocation>
</comment>
<keyword evidence="4" id="KW-0677">Repeat</keyword>
<evidence type="ECO:0000256" key="8">
    <source>
        <dbReference type="PROSITE-ProRule" id="PRU00042"/>
    </source>
</evidence>
<evidence type="ECO:0000256" key="6">
    <source>
        <dbReference type="ARBA" id="ARBA00022833"/>
    </source>
</evidence>
<gene>
    <name evidence="11" type="ORF">BLNAU_11179</name>
</gene>
<evidence type="ECO:0000256" key="5">
    <source>
        <dbReference type="ARBA" id="ARBA00022771"/>
    </source>
</evidence>
<evidence type="ECO:0000256" key="3">
    <source>
        <dbReference type="ARBA" id="ARBA00022723"/>
    </source>
</evidence>
<dbReference type="Pfam" id="PF00096">
    <property type="entry name" value="zf-C2H2"/>
    <property type="match status" value="5"/>
</dbReference>
<keyword evidence="6" id="KW-0862">Zinc</keyword>
<protein>
    <submittedName>
        <fullName evidence="11">Zinc finger protein ZFP2</fullName>
    </submittedName>
</protein>
<dbReference type="InterPro" id="IPR013087">
    <property type="entry name" value="Znf_C2H2_type"/>
</dbReference>
<dbReference type="Pfam" id="PF23611">
    <property type="entry name" value="zf-C2H2_16"/>
    <property type="match status" value="1"/>
</dbReference>
<dbReference type="SMART" id="SM00355">
    <property type="entry name" value="ZnF_C2H2"/>
    <property type="match status" value="6"/>
</dbReference>
<evidence type="ECO:0000259" key="10">
    <source>
        <dbReference type="PROSITE" id="PS50157"/>
    </source>
</evidence>
<feature type="domain" description="C2H2-type" evidence="10">
    <location>
        <begin position="34"/>
        <end position="63"/>
    </location>
</feature>
<feature type="domain" description="C2H2-type" evidence="10">
    <location>
        <begin position="64"/>
        <end position="93"/>
    </location>
</feature>
<sequence>MSLKRFTCSYCDYSTNKRSHLDVHERTHTGEKPYKCPFLGCGKAFSQLTSLKQHERIHTGEKPFKCPFLGCGKAFTESSTLKTHKRIHSGEKPYKCTVSGCGKAFTTSSDLNRHKRTHTGEKPFQCTVSGCGKAFTTSSHLTTHERTHTGEKPFQCTVSGCGKAFTTSSALNQHNRTHTGEKPFQFTFTGCGKPRQGRGEVSREPEDEVMPICGFCSLAARMDDGLVCVECGAFCHASCALQCSLFAKSAVRAMNFECVWKFLCDSCFVELSPRALAELLFPAELSIVLHHSSLFPDGSCAVLGPCLSHPFNLVLARSHHPFLTGFSASVGVFLEGVVNPNEVVAIISGVVVSEAWSADVFTRSDGVHLDTSLSPLPSRLIRRSLECGNCVAEDGLDSDGTRVILVRALRVIADEELVLWEGRGMAPTDDSAVIGNQTELGMCECGSEVNTIDLRAMAEAVLTRLEDNQRQLELVGADREARDAEWWMDENPLHWSTPFPPTPEETAQREQQQAAIQKLREVIGSEDEALPSNKSRLVVSSSWLRSECVSAADNEQVEVNKEPRTSSGSEGDDNSDCDDVMSVQSPTFEK</sequence>
<feature type="domain" description="C2H2-type" evidence="10">
    <location>
        <begin position="94"/>
        <end position="123"/>
    </location>
</feature>
<dbReference type="EMBL" id="JARBJD010000085">
    <property type="protein sequence ID" value="KAK2953919.1"/>
    <property type="molecule type" value="Genomic_DNA"/>
</dbReference>
<feature type="region of interest" description="Disordered" evidence="9">
    <location>
        <begin position="552"/>
        <end position="590"/>
    </location>
</feature>
<accession>A0ABQ9XS64</accession>
<feature type="compositionally biased region" description="Acidic residues" evidence="9">
    <location>
        <begin position="570"/>
        <end position="579"/>
    </location>
</feature>
<dbReference type="PROSITE" id="PS00028">
    <property type="entry name" value="ZINC_FINGER_C2H2_1"/>
    <property type="match status" value="5"/>
</dbReference>
<dbReference type="Gene3D" id="3.30.160.60">
    <property type="entry name" value="Classic Zinc Finger"/>
    <property type="match status" value="6"/>
</dbReference>
<evidence type="ECO:0000256" key="9">
    <source>
        <dbReference type="SAM" id="MobiDB-lite"/>
    </source>
</evidence>
<keyword evidence="12" id="KW-1185">Reference proteome</keyword>
<dbReference type="InterPro" id="IPR036236">
    <property type="entry name" value="Znf_C2H2_sf"/>
</dbReference>
<dbReference type="PANTHER" id="PTHR24409:SF331">
    <property type="entry name" value="ZINC FINGER PROTEIN 322A"/>
    <property type="match status" value="1"/>
</dbReference>
<evidence type="ECO:0000256" key="4">
    <source>
        <dbReference type="ARBA" id="ARBA00022737"/>
    </source>
</evidence>
<dbReference type="PROSITE" id="PS50157">
    <property type="entry name" value="ZINC_FINGER_C2H2_2"/>
    <property type="match status" value="6"/>
</dbReference>
<dbReference type="SUPFAM" id="SSF57667">
    <property type="entry name" value="beta-beta-alpha zinc fingers"/>
    <property type="match status" value="3"/>
</dbReference>
<dbReference type="PANTHER" id="PTHR24409">
    <property type="entry name" value="ZINC FINGER PROTEIN 142"/>
    <property type="match status" value="1"/>
</dbReference>
<evidence type="ECO:0000256" key="7">
    <source>
        <dbReference type="ARBA" id="ARBA00023242"/>
    </source>
</evidence>
<comment type="caution">
    <text evidence="11">The sequence shown here is derived from an EMBL/GenBank/DDBJ whole genome shotgun (WGS) entry which is preliminary data.</text>
</comment>
<dbReference type="Proteomes" id="UP001281761">
    <property type="component" value="Unassembled WGS sequence"/>
</dbReference>
<feature type="domain" description="C2H2-type" evidence="10">
    <location>
        <begin position="154"/>
        <end position="183"/>
    </location>
</feature>
<feature type="domain" description="C2H2-type" evidence="10">
    <location>
        <begin position="124"/>
        <end position="153"/>
    </location>
</feature>
<organism evidence="11 12">
    <name type="scientific">Blattamonas nauphoetae</name>
    <dbReference type="NCBI Taxonomy" id="2049346"/>
    <lineage>
        <taxon>Eukaryota</taxon>
        <taxon>Metamonada</taxon>
        <taxon>Preaxostyla</taxon>
        <taxon>Oxymonadida</taxon>
        <taxon>Blattamonas</taxon>
    </lineage>
</organism>
<keyword evidence="7" id="KW-0539">Nucleus</keyword>
<comment type="similarity">
    <text evidence="2">Belongs to the krueppel C2H2-type zinc-finger protein family.</text>
</comment>
<proteinExistence type="inferred from homology"/>
<feature type="domain" description="C2H2-type" evidence="10">
    <location>
        <begin position="6"/>
        <end position="33"/>
    </location>
</feature>
<keyword evidence="5 8" id="KW-0863">Zinc-finger</keyword>
<name>A0ABQ9XS64_9EUKA</name>
<dbReference type="InterPro" id="IPR056438">
    <property type="entry name" value="Znf-C2H2_CTCF"/>
</dbReference>
<evidence type="ECO:0000256" key="2">
    <source>
        <dbReference type="ARBA" id="ARBA00006991"/>
    </source>
</evidence>
<evidence type="ECO:0000313" key="12">
    <source>
        <dbReference type="Proteomes" id="UP001281761"/>
    </source>
</evidence>
<reference evidence="11 12" key="1">
    <citation type="journal article" date="2022" name="bioRxiv">
        <title>Genomics of Preaxostyla Flagellates Illuminates Evolutionary Transitions and the Path Towards Mitochondrial Loss.</title>
        <authorList>
            <person name="Novak L.V.F."/>
            <person name="Treitli S.C."/>
            <person name="Pyrih J."/>
            <person name="Halakuc P."/>
            <person name="Pipaliya S.V."/>
            <person name="Vacek V."/>
            <person name="Brzon O."/>
            <person name="Soukal P."/>
            <person name="Eme L."/>
            <person name="Dacks J.B."/>
            <person name="Karnkowska A."/>
            <person name="Elias M."/>
            <person name="Hampl V."/>
        </authorList>
    </citation>
    <scope>NUCLEOTIDE SEQUENCE [LARGE SCALE GENOMIC DNA]</scope>
    <source>
        <strain evidence="11">NAU3</strain>
        <tissue evidence="11">Gut</tissue>
    </source>
</reference>
<keyword evidence="3" id="KW-0479">Metal-binding</keyword>